<name>A0A392UMY8_9FABA</name>
<protein>
    <submittedName>
        <fullName evidence="1">Uncharacterized protein</fullName>
    </submittedName>
</protein>
<accession>A0A392UMY8</accession>
<dbReference type="AlphaFoldDB" id="A0A392UMY8"/>
<organism evidence="1 2">
    <name type="scientific">Trifolium medium</name>
    <dbReference type="NCBI Taxonomy" id="97028"/>
    <lineage>
        <taxon>Eukaryota</taxon>
        <taxon>Viridiplantae</taxon>
        <taxon>Streptophyta</taxon>
        <taxon>Embryophyta</taxon>
        <taxon>Tracheophyta</taxon>
        <taxon>Spermatophyta</taxon>
        <taxon>Magnoliopsida</taxon>
        <taxon>eudicotyledons</taxon>
        <taxon>Gunneridae</taxon>
        <taxon>Pentapetalae</taxon>
        <taxon>rosids</taxon>
        <taxon>fabids</taxon>
        <taxon>Fabales</taxon>
        <taxon>Fabaceae</taxon>
        <taxon>Papilionoideae</taxon>
        <taxon>50 kb inversion clade</taxon>
        <taxon>NPAAA clade</taxon>
        <taxon>Hologalegina</taxon>
        <taxon>IRL clade</taxon>
        <taxon>Trifolieae</taxon>
        <taxon>Trifolium</taxon>
    </lineage>
</organism>
<proteinExistence type="predicted"/>
<evidence type="ECO:0000313" key="2">
    <source>
        <dbReference type="Proteomes" id="UP000265520"/>
    </source>
</evidence>
<keyword evidence="2" id="KW-1185">Reference proteome</keyword>
<dbReference type="Proteomes" id="UP000265520">
    <property type="component" value="Unassembled WGS sequence"/>
</dbReference>
<comment type="caution">
    <text evidence="1">The sequence shown here is derived from an EMBL/GenBank/DDBJ whole genome shotgun (WGS) entry which is preliminary data.</text>
</comment>
<reference evidence="1 2" key="1">
    <citation type="journal article" date="2018" name="Front. Plant Sci.">
        <title>Red Clover (Trifolium pratense) and Zigzag Clover (T. medium) - A Picture of Genomic Similarities and Differences.</title>
        <authorList>
            <person name="Dluhosova J."/>
            <person name="Istvanek J."/>
            <person name="Nedelnik J."/>
            <person name="Repkova J."/>
        </authorList>
    </citation>
    <scope>NUCLEOTIDE SEQUENCE [LARGE SCALE GENOMIC DNA]</scope>
    <source>
        <strain evidence="2">cv. 10/8</strain>
        <tissue evidence="1">Leaf</tissue>
    </source>
</reference>
<feature type="non-terminal residue" evidence="1">
    <location>
        <position position="1"/>
    </location>
</feature>
<evidence type="ECO:0000313" key="1">
    <source>
        <dbReference type="EMBL" id="MCI73710.1"/>
    </source>
</evidence>
<sequence length="36" mass="4118">ISVAAKWGLIHSFKTRNAEVRSRSQIQGYLEVDTQQ</sequence>
<dbReference type="EMBL" id="LXQA010844694">
    <property type="protein sequence ID" value="MCI73710.1"/>
    <property type="molecule type" value="Genomic_DNA"/>
</dbReference>